<evidence type="ECO:0000256" key="1">
    <source>
        <dbReference type="SAM" id="MobiDB-lite"/>
    </source>
</evidence>
<sequence>MPLHVSIEDIEDEIFNGIRELQTCDLLYLLLSRHEKTERTKQLMDTFKVVAANINDGTRQFSPTANNDIVPHPKRSGIKFHFCCTARGKCSPLGISKKQVSSYSPQGNAGSEQQIKPSRGQAN</sequence>
<dbReference type="Proteomes" id="UP000499080">
    <property type="component" value="Unassembled WGS sequence"/>
</dbReference>
<keyword evidence="3" id="KW-1185">Reference proteome</keyword>
<feature type="compositionally biased region" description="Polar residues" evidence="1">
    <location>
        <begin position="98"/>
        <end position="123"/>
    </location>
</feature>
<protein>
    <submittedName>
        <fullName evidence="2">Uncharacterized protein</fullName>
    </submittedName>
</protein>
<name>A0A4Y2KIL3_ARAVE</name>
<proteinExistence type="predicted"/>
<gene>
    <name evidence="2" type="ORF">AVEN_57906_1</name>
</gene>
<dbReference type="AlphaFoldDB" id="A0A4Y2KIL3"/>
<comment type="caution">
    <text evidence="2">The sequence shown here is derived from an EMBL/GenBank/DDBJ whole genome shotgun (WGS) entry which is preliminary data.</text>
</comment>
<organism evidence="2 3">
    <name type="scientific">Araneus ventricosus</name>
    <name type="common">Orbweaver spider</name>
    <name type="synonym">Epeira ventricosa</name>
    <dbReference type="NCBI Taxonomy" id="182803"/>
    <lineage>
        <taxon>Eukaryota</taxon>
        <taxon>Metazoa</taxon>
        <taxon>Ecdysozoa</taxon>
        <taxon>Arthropoda</taxon>
        <taxon>Chelicerata</taxon>
        <taxon>Arachnida</taxon>
        <taxon>Araneae</taxon>
        <taxon>Araneomorphae</taxon>
        <taxon>Entelegynae</taxon>
        <taxon>Araneoidea</taxon>
        <taxon>Araneidae</taxon>
        <taxon>Araneus</taxon>
    </lineage>
</organism>
<evidence type="ECO:0000313" key="3">
    <source>
        <dbReference type="Proteomes" id="UP000499080"/>
    </source>
</evidence>
<feature type="region of interest" description="Disordered" evidence="1">
    <location>
        <begin position="97"/>
        <end position="123"/>
    </location>
</feature>
<reference evidence="2 3" key="1">
    <citation type="journal article" date="2019" name="Sci. Rep.">
        <title>Orb-weaving spider Araneus ventricosus genome elucidates the spidroin gene catalogue.</title>
        <authorList>
            <person name="Kono N."/>
            <person name="Nakamura H."/>
            <person name="Ohtoshi R."/>
            <person name="Moran D.A.P."/>
            <person name="Shinohara A."/>
            <person name="Yoshida Y."/>
            <person name="Fujiwara M."/>
            <person name="Mori M."/>
            <person name="Tomita M."/>
            <person name="Arakawa K."/>
        </authorList>
    </citation>
    <scope>NUCLEOTIDE SEQUENCE [LARGE SCALE GENOMIC DNA]</scope>
</reference>
<dbReference type="EMBL" id="BGPR01004646">
    <property type="protein sequence ID" value="GBN01770.1"/>
    <property type="molecule type" value="Genomic_DNA"/>
</dbReference>
<evidence type="ECO:0000313" key="2">
    <source>
        <dbReference type="EMBL" id="GBN01770.1"/>
    </source>
</evidence>
<accession>A0A4Y2KIL3</accession>